<comment type="similarity">
    <text evidence="1">Belongs to the helicase family. RecQ subfamily.</text>
</comment>
<dbReference type="SMART" id="SM00490">
    <property type="entry name" value="HELICc"/>
    <property type="match status" value="1"/>
</dbReference>
<feature type="compositionally biased region" description="Acidic residues" evidence="4">
    <location>
        <begin position="248"/>
        <end position="264"/>
    </location>
</feature>
<dbReference type="Proteomes" id="UP000244855">
    <property type="component" value="Unassembled WGS sequence"/>
</dbReference>
<proteinExistence type="inferred from homology"/>
<dbReference type="EC" id="5.6.2.4" evidence="3"/>
<dbReference type="GO" id="GO:0000724">
    <property type="term" value="P:double-strand break repair via homologous recombination"/>
    <property type="evidence" value="ECO:0007669"/>
    <property type="project" value="TreeGrafter"/>
</dbReference>
<feature type="region of interest" description="Disordered" evidence="4">
    <location>
        <begin position="244"/>
        <end position="270"/>
    </location>
</feature>
<evidence type="ECO:0000313" key="6">
    <source>
        <dbReference type="EMBL" id="PVH90724.1"/>
    </source>
</evidence>
<dbReference type="AlphaFoldDB" id="A0A2V1D0E7"/>
<keyword evidence="6" id="KW-0378">Hydrolase</keyword>
<evidence type="ECO:0000256" key="4">
    <source>
        <dbReference type="SAM" id="MobiDB-lite"/>
    </source>
</evidence>
<dbReference type="PANTHER" id="PTHR13710:SF154">
    <property type="entry name" value="RECQ HELICASE, PUTATIVE (AFU_ORTHOLOGUE AFUA_6G14720)-RELATED"/>
    <property type="match status" value="1"/>
</dbReference>
<dbReference type="STRING" id="97972.A0A2V1D0E7"/>
<evidence type="ECO:0000259" key="5">
    <source>
        <dbReference type="PROSITE" id="PS51194"/>
    </source>
</evidence>
<organism evidence="6 7">
    <name type="scientific">Periconia macrospinosa</name>
    <dbReference type="NCBI Taxonomy" id="97972"/>
    <lineage>
        <taxon>Eukaryota</taxon>
        <taxon>Fungi</taxon>
        <taxon>Dikarya</taxon>
        <taxon>Ascomycota</taxon>
        <taxon>Pezizomycotina</taxon>
        <taxon>Dothideomycetes</taxon>
        <taxon>Pleosporomycetidae</taxon>
        <taxon>Pleosporales</taxon>
        <taxon>Massarineae</taxon>
        <taxon>Periconiaceae</taxon>
        <taxon>Periconia</taxon>
    </lineage>
</organism>
<evidence type="ECO:0000256" key="1">
    <source>
        <dbReference type="ARBA" id="ARBA00005446"/>
    </source>
</evidence>
<dbReference type="GO" id="GO:0043138">
    <property type="term" value="F:3'-5' DNA helicase activity"/>
    <property type="evidence" value="ECO:0007669"/>
    <property type="project" value="UniProtKB-EC"/>
</dbReference>
<feature type="domain" description="Helicase C-terminal" evidence="5">
    <location>
        <begin position="75"/>
        <end position="224"/>
    </location>
</feature>
<protein>
    <recommendedName>
        <fullName evidence="3">DNA 3'-5' helicase</fullName>
        <ecNumber evidence="3">5.6.2.4</ecNumber>
    </recommendedName>
</protein>
<gene>
    <name evidence="6" type="ORF">DM02DRAFT_547248</name>
</gene>
<dbReference type="GO" id="GO:0005694">
    <property type="term" value="C:chromosome"/>
    <property type="evidence" value="ECO:0007669"/>
    <property type="project" value="TreeGrafter"/>
</dbReference>
<evidence type="ECO:0000256" key="2">
    <source>
        <dbReference type="ARBA" id="ARBA00034617"/>
    </source>
</evidence>
<reference evidence="6 7" key="1">
    <citation type="journal article" date="2018" name="Sci. Rep.">
        <title>Comparative genomics provides insights into the lifestyle and reveals functional heterogeneity of dark septate endophytic fungi.</title>
        <authorList>
            <person name="Knapp D.G."/>
            <person name="Nemeth J.B."/>
            <person name="Barry K."/>
            <person name="Hainaut M."/>
            <person name="Henrissat B."/>
            <person name="Johnson J."/>
            <person name="Kuo A."/>
            <person name="Lim J.H.P."/>
            <person name="Lipzen A."/>
            <person name="Nolan M."/>
            <person name="Ohm R.A."/>
            <person name="Tamas L."/>
            <person name="Grigoriev I.V."/>
            <person name="Spatafora J.W."/>
            <person name="Nagy L.G."/>
            <person name="Kovacs G.M."/>
        </authorList>
    </citation>
    <scope>NUCLEOTIDE SEQUENCE [LARGE SCALE GENOMIC DNA]</scope>
    <source>
        <strain evidence="6 7">DSE2036</strain>
    </source>
</reference>
<dbReference type="GO" id="GO:0016787">
    <property type="term" value="F:hydrolase activity"/>
    <property type="evidence" value="ECO:0007669"/>
    <property type="project" value="UniProtKB-KW"/>
</dbReference>
<dbReference type="PROSITE" id="PS51194">
    <property type="entry name" value="HELICASE_CTER"/>
    <property type="match status" value="1"/>
</dbReference>
<sequence length="270" mass="30111">MQRLGKLAAAETQMVMLTATLPPSEEDELFRRMYVEREQVALFRAATARTNVAYRVIKVGKEMKKKEVGEIVLGMVRQKLRKHKQGKVVVYGNSVAKVKELAQKLDCHAYHHKAVGKASMLEDFAAGRKRVIVATSALGMGVDIPDIRCIVHIDWPFTVLDYAQESGRAGRDGLRSEAVIIVQEGQQRPAEDKREEVEQRLVGAYVEGVDGAATCRRVVLDGYLDRRETERVACKKGEEKCDVCRGADDEEEEEGESEEEEGGSEESSVN</sequence>
<dbReference type="GO" id="GO:0005737">
    <property type="term" value="C:cytoplasm"/>
    <property type="evidence" value="ECO:0007669"/>
    <property type="project" value="TreeGrafter"/>
</dbReference>
<evidence type="ECO:0000313" key="7">
    <source>
        <dbReference type="Proteomes" id="UP000244855"/>
    </source>
</evidence>
<dbReference type="OrthoDB" id="2608216at2759"/>
<dbReference type="SUPFAM" id="SSF52540">
    <property type="entry name" value="P-loop containing nucleoside triphosphate hydrolases"/>
    <property type="match status" value="1"/>
</dbReference>
<keyword evidence="7" id="KW-1185">Reference proteome</keyword>
<evidence type="ECO:0000256" key="3">
    <source>
        <dbReference type="ARBA" id="ARBA00034808"/>
    </source>
</evidence>
<dbReference type="EMBL" id="KZ806136">
    <property type="protein sequence ID" value="PVH90724.1"/>
    <property type="molecule type" value="Genomic_DNA"/>
</dbReference>
<name>A0A2V1D0E7_9PLEO</name>
<comment type="catalytic activity">
    <reaction evidence="2">
        <text>Couples ATP hydrolysis with the unwinding of duplex DNA by translocating in the 3'-5' direction.</text>
        <dbReference type="EC" id="5.6.2.4"/>
    </reaction>
</comment>
<accession>A0A2V1D0E7</accession>
<dbReference type="InterPro" id="IPR027417">
    <property type="entry name" value="P-loop_NTPase"/>
</dbReference>
<dbReference type="PANTHER" id="PTHR13710">
    <property type="entry name" value="DNA HELICASE RECQ FAMILY MEMBER"/>
    <property type="match status" value="1"/>
</dbReference>
<dbReference type="GO" id="GO:0009378">
    <property type="term" value="F:four-way junction helicase activity"/>
    <property type="evidence" value="ECO:0007669"/>
    <property type="project" value="TreeGrafter"/>
</dbReference>
<dbReference type="Pfam" id="PF00271">
    <property type="entry name" value="Helicase_C"/>
    <property type="match status" value="1"/>
</dbReference>
<dbReference type="Gene3D" id="3.40.50.300">
    <property type="entry name" value="P-loop containing nucleotide triphosphate hydrolases"/>
    <property type="match status" value="1"/>
</dbReference>
<dbReference type="InterPro" id="IPR001650">
    <property type="entry name" value="Helicase_C-like"/>
</dbReference>